<evidence type="ECO:0000313" key="10">
    <source>
        <dbReference type="RefSeq" id="XP_013790839.2"/>
    </source>
</evidence>
<evidence type="ECO:0000256" key="6">
    <source>
        <dbReference type="ARBA" id="ARBA00023136"/>
    </source>
</evidence>
<dbReference type="Pfam" id="PF02990">
    <property type="entry name" value="EMP70"/>
    <property type="match status" value="1"/>
</dbReference>
<evidence type="ECO:0000313" key="9">
    <source>
        <dbReference type="Proteomes" id="UP000694941"/>
    </source>
</evidence>
<evidence type="ECO:0000256" key="3">
    <source>
        <dbReference type="ARBA" id="ARBA00022692"/>
    </source>
</evidence>
<gene>
    <name evidence="10" type="primary">LOC106474693</name>
</gene>
<comment type="caution">
    <text evidence="8">Lacks conserved residue(s) required for the propagation of feature annotation.</text>
</comment>
<feature type="transmembrane region" description="Helical" evidence="8">
    <location>
        <begin position="186"/>
        <end position="210"/>
    </location>
</feature>
<dbReference type="InterPro" id="IPR004240">
    <property type="entry name" value="EMP70"/>
</dbReference>
<feature type="non-terminal residue" evidence="10">
    <location>
        <position position="1"/>
    </location>
</feature>
<feature type="transmembrane region" description="Helical" evidence="8">
    <location>
        <begin position="118"/>
        <end position="140"/>
    </location>
</feature>
<evidence type="ECO:0000256" key="1">
    <source>
        <dbReference type="ARBA" id="ARBA00004542"/>
    </source>
</evidence>
<dbReference type="Proteomes" id="UP000694941">
    <property type="component" value="Unplaced"/>
</dbReference>
<feature type="transmembrane region" description="Helical" evidence="8">
    <location>
        <begin position="67"/>
        <end position="88"/>
    </location>
</feature>
<sequence>VLLYAFTSCIAGYVSAKMYKQMGEDKWVSNVHLTCCVFAVPFFIIWSVQNSIAWAYNSTQALPYTTIILLLAIWVFVGYPLTVLGAIFGKNLSGSFDAPCRTKNFPREIPSTSWYRSAISHCAVGGFLPFSAVSVELYYIFATVWGREPYTLYGVLFVVSIILISVTGCISIALTYFQLSAEDYRWWWRSVCSAGSTAVFVFVYAMFYYFRRSNMDGTLQAVQFFGNTLLICYVFFLALGTVSFFASLQFVHYIYKNIKMD</sequence>
<comment type="subcellular location">
    <subcellularLocation>
        <location evidence="1">Cytoplasmic vesicle</location>
        <location evidence="1">Autophagosome membrane</location>
        <topology evidence="1">Multi-pass membrane protein</topology>
    </subcellularLocation>
</comment>
<keyword evidence="9" id="KW-1185">Reference proteome</keyword>
<reference evidence="10" key="1">
    <citation type="submission" date="2025-08" db="UniProtKB">
        <authorList>
            <consortium name="RefSeq"/>
        </authorList>
    </citation>
    <scope>IDENTIFICATION</scope>
    <source>
        <tissue evidence="10">Muscle</tissue>
    </source>
</reference>
<feature type="transmembrane region" description="Helical" evidence="8">
    <location>
        <begin position="27"/>
        <end position="46"/>
    </location>
</feature>
<keyword evidence="4" id="KW-0732">Signal</keyword>
<dbReference type="RefSeq" id="XP_013790839.2">
    <property type="nucleotide sequence ID" value="XM_013935385.2"/>
</dbReference>
<protein>
    <recommendedName>
        <fullName evidence="8">Transmembrane 9 superfamily member</fullName>
    </recommendedName>
</protein>
<feature type="transmembrane region" description="Helical" evidence="8">
    <location>
        <begin position="152"/>
        <end position="174"/>
    </location>
</feature>
<evidence type="ECO:0000256" key="5">
    <source>
        <dbReference type="ARBA" id="ARBA00022989"/>
    </source>
</evidence>
<feature type="transmembrane region" description="Helical" evidence="8">
    <location>
        <begin position="230"/>
        <end position="255"/>
    </location>
</feature>
<evidence type="ECO:0000256" key="4">
    <source>
        <dbReference type="ARBA" id="ARBA00022729"/>
    </source>
</evidence>
<dbReference type="PANTHER" id="PTHR10766">
    <property type="entry name" value="TRANSMEMBRANE 9 SUPERFAMILY PROTEIN"/>
    <property type="match status" value="1"/>
</dbReference>
<evidence type="ECO:0000256" key="2">
    <source>
        <dbReference type="ARBA" id="ARBA00005227"/>
    </source>
</evidence>
<evidence type="ECO:0000256" key="7">
    <source>
        <dbReference type="ARBA" id="ARBA00037688"/>
    </source>
</evidence>
<keyword evidence="5 8" id="KW-1133">Transmembrane helix</keyword>
<comment type="similarity">
    <text evidence="2 8">Belongs to the nonaspanin (TM9SF) (TC 9.A.2) family.</text>
</comment>
<proteinExistence type="inferred from homology"/>
<name>A0ABM1BY16_LIMPO</name>
<keyword evidence="6 8" id="KW-0472">Membrane</keyword>
<comment type="function">
    <text evidence="7">Plays an essential role in autophagy.</text>
</comment>
<dbReference type="PANTHER" id="PTHR10766:SF177">
    <property type="entry name" value="TRANSMEMBRANE 9 SUPERFAMILY MEMBER 1"/>
    <property type="match status" value="1"/>
</dbReference>
<organism evidence="9 10">
    <name type="scientific">Limulus polyphemus</name>
    <name type="common">Atlantic horseshoe crab</name>
    <dbReference type="NCBI Taxonomy" id="6850"/>
    <lineage>
        <taxon>Eukaryota</taxon>
        <taxon>Metazoa</taxon>
        <taxon>Ecdysozoa</taxon>
        <taxon>Arthropoda</taxon>
        <taxon>Chelicerata</taxon>
        <taxon>Merostomata</taxon>
        <taxon>Xiphosura</taxon>
        <taxon>Limulidae</taxon>
        <taxon>Limulus</taxon>
    </lineage>
</organism>
<dbReference type="GeneID" id="106474693"/>
<evidence type="ECO:0000256" key="8">
    <source>
        <dbReference type="RuleBase" id="RU363079"/>
    </source>
</evidence>
<accession>A0ABM1BY16</accession>
<keyword evidence="3 8" id="KW-0812">Transmembrane</keyword>